<evidence type="ECO:0000313" key="3">
    <source>
        <dbReference type="Proteomes" id="UP000198863"/>
    </source>
</evidence>
<dbReference type="RefSeq" id="WP_165640249.1">
    <property type="nucleotide sequence ID" value="NZ_FNCF01000003.1"/>
</dbReference>
<keyword evidence="1" id="KW-0812">Transmembrane</keyword>
<organism evidence="2 3">
    <name type="scientific">Klenkia brasiliensis</name>
    <dbReference type="NCBI Taxonomy" id="333142"/>
    <lineage>
        <taxon>Bacteria</taxon>
        <taxon>Bacillati</taxon>
        <taxon>Actinomycetota</taxon>
        <taxon>Actinomycetes</taxon>
        <taxon>Geodermatophilales</taxon>
        <taxon>Geodermatophilaceae</taxon>
        <taxon>Klenkia</taxon>
    </lineage>
</organism>
<dbReference type="AlphaFoldDB" id="A0A1G7TGG2"/>
<gene>
    <name evidence="2" type="ORF">SAMN05660324_2470</name>
</gene>
<keyword evidence="1" id="KW-1133">Transmembrane helix</keyword>
<accession>A0A1G7TGG2</accession>
<reference evidence="3" key="1">
    <citation type="submission" date="2016-10" db="EMBL/GenBank/DDBJ databases">
        <authorList>
            <person name="Varghese N."/>
            <person name="Submissions S."/>
        </authorList>
    </citation>
    <scope>NUCLEOTIDE SEQUENCE [LARGE SCALE GENOMIC DNA]</scope>
    <source>
        <strain evidence="3">DSM 44526</strain>
    </source>
</reference>
<dbReference type="EMBL" id="FNCF01000003">
    <property type="protein sequence ID" value="SDG34393.1"/>
    <property type="molecule type" value="Genomic_DNA"/>
</dbReference>
<evidence type="ECO:0000256" key="1">
    <source>
        <dbReference type="SAM" id="Phobius"/>
    </source>
</evidence>
<evidence type="ECO:0000313" key="2">
    <source>
        <dbReference type="EMBL" id="SDG34393.1"/>
    </source>
</evidence>
<keyword evidence="1" id="KW-0472">Membrane</keyword>
<feature type="transmembrane region" description="Helical" evidence="1">
    <location>
        <begin position="103"/>
        <end position="125"/>
    </location>
</feature>
<evidence type="ECO:0008006" key="4">
    <source>
        <dbReference type="Google" id="ProtNLM"/>
    </source>
</evidence>
<name>A0A1G7TGG2_9ACTN</name>
<feature type="transmembrane region" description="Helical" evidence="1">
    <location>
        <begin position="12"/>
        <end position="31"/>
    </location>
</feature>
<keyword evidence="3" id="KW-1185">Reference proteome</keyword>
<feature type="transmembrane region" description="Helical" evidence="1">
    <location>
        <begin position="51"/>
        <end position="70"/>
    </location>
</feature>
<dbReference type="Proteomes" id="UP000198863">
    <property type="component" value="Unassembled WGS sequence"/>
</dbReference>
<protein>
    <recommendedName>
        <fullName evidence="4">Integral membrane protein</fullName>
    </recommendedName>
</protein>
<feature type="transmembrane region" description="Helical" evidence="1">
    <location>
        <begin position="77"/>
        <end position="97"/>
    </location>
</feature>
<proteinExistence type="predicted"/>
<sequence length="131" mass="13245">MTERTATRPGTATPLLALRVAAAATVLVLAWQFVTAGQLLGGAASDDLHAVGAIALHVVALAAAAAALWLRQRTAGPLWPSVVAVAVFAASFVQAALGSSHQMAAHVPGALVLTVGSVWVLAWSLSRHPVG</sequence>